<dbReference type="AlphaFoldDB" id="A0A1H9W116"/>
<dbReference type="InterPro" id="IPR026870">
    <property type="entry name" value="Zinc_ribbon_dom"/>
</dbReference>
<evidence type="ECO:0000313" key="3">
    <source>
        <dbReference type="EMBL" id="SES27213.1"/>
    </source>
</evidence>
<gene>
    <name evidence="3" type="ORF">SAMN04487884_12621</name>
</gene>
<feature type="domain" description="Zinc-ribbon" evidence="2">
    <location>
        <begin position="3"/>
        <end position="24"/>
    </location>
</feature>
<protein>
    <submittedName>
        <fullName evidence="3">Zinc-ribbon domain-containing protein</fullName>
    </submittedName>
</protein>
<organism evidence="3 4">
    <name type="scientific">Butyrivibrio fibrisolvens</name>
    <dbReference type="NCBI Taxonomy" id="831"/>
    <lineage>
        <taxon>Bacteria</taxon>
        <taxon>Bacillati</taxon>
        <taxon>Bacillota</taxon>
        <taxon>Clostridia</taxon>
        <taxon>Lachnospirales</taxon>
        <taxon>Lachnospiraceae</taxon>
        <taxon>Butyrivibrio</taxon>
    </lineage>
</organism>
<keyword evidence="1" id="KW-0812">Transmembrane</keyword>
<feature type="transmembrane region" description="Helical" evidence="1">
    <location>
        <begin position="108"/>
        <end position="131"/>
    </location>
</feature>
<keyword evidence="1" id="KW-1133">Transmembrane helix</keyword>
<feature type="transmembrane region" description="Helical" evidence="1">
    <location>
        <begin position="70"/>
        <end position="96"/>
    </location>
</feature>
<keyword evidence="1" id="KW-0472">Membrane</keyword>
<dbReference type="Proteomes" id="UP000182584">
    <property type="component" value="Unassembled WGS sequence"/>
</dbReference>
<accession>A0A1H9W116</accession>
<dbReference type="RefSeq" id="WP_074758032.1">
    <property type="nucleotide sequence ID" value="NZ_FOGJ01000026.1"/>
</dbReference>
<proteinExistence type="predicted"/>
<dbReference type="EMBL" id="FOGJ01000026">
    <property type="protein sequence ID" value="SES27213.1"/>
    <property type="molecule type" value="Genomic_DNA"/>
</dbReference>
<evidence type="ECO:0000259" key="2">
    <source>
        <dbReference type="Pfam" id="PF13240"/>
    </source>
</evidence>
<name>A0A1H9W116_BUTFI</name>
<dbReference type="OrthoDB" id="192868at2"/>
<evidence type="ECO:0000313" key="4">
    <source>
        <dbReference type="Proteomes" id="UP000182584"/>
    </source>
</evidence>
<reference evidence="3 4" key="1">
    <citation type="submission" date="2016-10" db="EMBL/GenBank/DDBJ databases">
        <authorList>
            <person name="de Groot N.N."/>
        </authorList>
    </citation>
    <scope>NUCLEOTIDE SEQUENCE [LARGE SCALE GENOMIC DNA]</scope>
    <source>
        <strain evidence="3 4">AR40</strain>
    </source>
</reference>
<sequence length="149" mass="15950">MMYCSKCGKQLNDDDAFCSGCGQPTGVSAAQSTSQSQTVNQAYAGNNQNSYNAGSSYSNQGSSMNGESNALAIVAVICSILLPVIGLILAIIGLCIYKNKNNRNWCTIAVIINIIYIVFGILSVFFGYWTFGIMEDVLTELFKNCAIPG</sequence>
<evidence type="ECO:0000256" key="1">
    <source>
        <dbReference type="SAM" id="Phobius"/>
    </source>
</evidence>
<dbReference type="Pfam" id="PF13240">
    <property type="entry name" value="Zn_Ribbon_1"/>
    <property type="match status" value="1"/>
</dbReference>